<dbReference type="SMART" id="SM00028">
    <property type="entry name" value="TPR"/>
    <property type="match status" value="4"/>
</dbReference>
<dbReference type="PROSITE" id="PS50293">
    <property type="entry name" value="TPR_REGION"/>
    <property type="match status" value="1"/>
</dbReference>
<reference evidence="3" key="1">
    <citation type="journal article" date="2019" name="Int. J. Syst. Evol. Microbiol.">
        <title>The Global Catalogue of Microorganisms (GCM) 10K type strain sequencing project: providing services to taxonomists for standard genome sequencing and annotation.</title>
        <authorList>
            <consortium name="The Broad Institute Genomics Platform"/>
            <consortium name="The Broad Institute Genome Sequencing Center for Infectious Disease"/>
            <person name="Wu L."/>
            <person name="Ma J."/>
        </authorList>
    </citation>
    <scope>NUCLEOTIDE SEQUENCE [LARGE SCALE GENOMIC DNA]</scope>
    <source>
        <strain evidence="3">SHR3</strain>
    </source>
</reference>
<protein>
    <submittedName>
        <fullName evidence="2">Tetratricopeptide repeat protein</fullName>
    </submittedName>
</protein>
<dbReference type="PANTHER" id="PTHR44809:SF1">
    <property type="entry name" value="PROTEIN O-MANNOSYL-TRANSFERASE TMTC1"/>
    <property type="match status" value="1"/>
</dbReference>
<keyword evidence="3" id="KW-1185">Reference proteome</keyword>
<dbReference type="SUPFAM" id="SSF48452">
    <property type="entry name" value="TPR-like"/>
    <property type="match status" value="1"/>
</dbReference>
<dbReference type="Pfam" id="PF13174">
    <property type="entry name" value="TPR_6"/>
    <property type="match status" value="1"/>
</dbReference>
<keyword evidence="1" id="KW-0802">TPR repeat</keyword>
<organism evidence="2 3">
    <name type="scientific">Thauera sinica</name>
    <dbReference type="NCBI Taxonomy" id="2665146"/>
    <lineage>
        <taxon>Bacteria</taxon>
        <taxon>Pseudomonadati</taxon>
        <taxon>Pseudomonadota</taxon>
        <taxon>Betaproteobacteria</taxon>
        <taxon>Rhodocyclales</taxon>
        <taxon>Zoogloeaceae</taxon>
        <taxon>Thauera</taxon>
    </lineage>
</organism>
<evidence type="ECO:0000256" key="1">
    <source>
        <dbReference type="PROSITE-ProRule" id="PRU00339"/>
    </source>
</evidence>
<gene>
    <name evidence="2" type="ORF">ACFPTN_17440</name>
</gene>
<evidence type="ECO:0000313" key="2">
    <source>
        <dbReference type="EMBL" id="MFC5771166.1"/>
    </source>
</evidence>
<dbReference type="Gene3D" id="1.25.40.10">
    <property type="entry name" value="Tetratricopeptide repeat domain"/>
    <property type="match status" value="1"/>
</dbReference>
<feature type="repeat" description="TPR" evidence="1">
    <location>
        <begin position="134"/>
        <end position="167"/>
    </location>
</feature>
<dbReference type="PANTHER" id="PTHR44809">
    <property type="match status" value="1"/>
</dbReference>
<dbReference type="InterPro" id="IPR011990">
    <property type="entry name" value="TPR-like_helical_dom_sf"/>
</dbReference>
<feature type="repeat" description="TPR" evidence="1">
    <location>
        <begin position="100"/>
        <end position="133"/>
    </location>
</feature>
<dbReference type="Proteomes" id="UP001595974">
    <property type="component" value="Unassembled WGS sequence"/>
</dbReference>
<dbReference type="RefSeq" id="WP_232516367.1">
    <property type="nucleotide sequence ID" value="NZ_JBHSOG010000082.1"/>
</dbReference>
<dbReference type="PROSITE" id="PS50005">
    <property type="entry name" value="TPR"/>
    <property type="match status" value="2"/>
</dbReference>
<accession>A0ABW1AVW4</accession>
<evidence type="ECO:0000313" key="3">
    <source>
        <dbReference type="Proteomes" id="UP001595974"/>
    </source>
</evidence>
<dbReference type="InterPro" id="IPR052943">
    <property type="entry name" value="TMTC_O-mannosyl-trnsfr"/>
</dbReference>
<sequence>MTTRQAPEIFQIPLDDLDPAGLPPRGTAEFEQAVIGRYALDYAARGWQAVVAVDDAFVRVVAVPERGVEPKAYVLGLLQNGFLEDALPVLEALDGMLDDAEIAYSHGLCLSELGRPAEAVAPLQRAVELDPTHANAFIALGVAFARTGRADEAANALRDAVKLEPENAFAKRNLAAVLMRSGRAAEALPFFRQAACLAPADPGAQLGLAQCLEALGPSHVKEAAEQYKAVLKRFPDYQAGEMAE</sequence>
<name>A0ABW1AVW4_9RHOO</name>
<comment type="caution">
    <text evidence="2">The sequence shown here is derived from an EMBL/GenBank/DDBJ whole genome shotgun (WGS) entry which is preliminary data.</text>
</comment>
<dbReference type="InterPro" id="IPR019734">
    <property type="entry name" value="TPR_rpt"/>
</dbReference>
<dbReference type="EMBL" id="JBHSOG010000082">
    <property type="protein sequence ID" value="MFC5771166.1"/>
    <property type="molecule type" value="Genomic_DNA"/>
</dbReference>
<proteinExistence type="predicted"/>
<dbReference type="Pfam" id="PF13432">
    <property type="entry name" value="TPR_16"/>
    <property type="match status" value="2"/>
</dbReference>